<dbReference type="SUPFAM" id="SSF51905">
    <property type="entry name" value="FAD/NAD(P)-binding domain"/>
    <property type="match status" value="1"/>
</dbReference>
<proteinExistence type="predicted"/>
<reference evidence="2 3" key="1">
    <citation type="submission" date="2011-11" db="EMBL/GenBank/DDBJ databases">
        <title>Improved High-Quality Draft sequence of Beggiatoa alba B18lD.</title>
        <authorList>
            <consortium name="US DOE Joint Genome Institute"/>
            <person name="Lucas S."/>
            <person name="Han J."/>
            <person name="Lapidus A."/>
            <person name="Cheng J.-F."/>
            <person name="Goodwin L."/>
            <person name="Pitluck S."/>
            <person name="Peters L."/>
            <person name="Mikhailova N."/>
            <person name="Held B."/>
            <person name="Detter J.C."/>
            <person name="Han C."/>
            <person name="Tapia R."/>
            <person name="Land M."/>
            <person name="Hauser L."/>
            <person name="Kyrpides N."/>
            <person name="Ivanova N."/>
            <person name="Pagani I."/>
            <person name="Samuel K."/>
            <person name="Teske A."/>
            <person name="Mueller J."/>
            <person name="Woyke T."/>
        </authorList>
    </citation>
    <scope>NUCLEOTIDE SEQUENCE [LARGE SCALE GENOMIC DNA]</scope>
    <source>
        <strain evidence="2 3">B18LD</strain>
    </source>
</reference>
<dbReference type="EMBL" id="JH600070">
    <property type="protein sequence ID" value="EIJ42295.1"/>
    <property type="molecule type" value="Genomic_DNA"/>
</dbReference>
<feature type="domain" description="FAD/NAD(P)-binding" evidence="1">
    <location>
        <begin position="3"/>
        <end position="116"/>
    </location>
</feature>
<dbReference type="HOGENOM" id="CLU_050485_0_0_6"/>
<dbReference type="GO" id="GO:0016491">
    <property type="term" value="F:oxidoreductase activity"/>
    <property type="evidence" value="ECO:0007669"/>
    <property type="project" value="InterPro"/>
</dbReference>
<dbReference type="Proteomes" id="UP000005744">
    <property type="component" value="Unassembled WGS sequence"/>
</dbReference>
<feature type="domain" description="FAD/NAD(P)-binding" evidence="1">
    <location>
        <begin position="203"/>
        <end position="306"/>
    </location>
</feature>
<dbReference type="Pfam" id="PF07992">
    <property type="entry name" value="Pyr_redox_2"/>
    <property type="match status" value="2"/>
</dbReference>
<dbReference type="OrthoDB" id="9781621at2"/>
<dbReference type="PANTHER" id="PTHR43755">
    <property type="match status" value="1"/>
</dbReference>
<evidence type="ECO:0000313" key="2">
    <source>
        <dbReference type="EMBL" id="EIJ42295.1"/>
    </source>
</evidence>
<name>I3CFA2_9GAMM</name>
<dbReference type="InterPro" id="IPR052541">
    <property type="entry name" value="SQRD"/>
</dbReference>
<dbReference type="STRING" id="395493.BegalDRAFT_1401"/>
<protein>
    <submittedName>
        <fullName evidence="2">NADH dehydrogenase, FAD-containing subunit</fullName>
    </submittedName>
</protein>
<gene>
    <name evidence="2" type="ORF">BegalDRAFT_1401</name>
</gene>
<keyword evidence="3" id="KW-1185">Reference proteome</keyword>
<accession>I3CFA2</accession>
<sequence>MSSIVILGASFGALRAVKALRQQGYKDAITLIAPKPTFFFYPSLIWVPSGLRQEADLTFPLESFFKRYAVTYQAGTVTGLDPVAHIVQTDKGTVAFDYLIIASGGRFIKKLAGIEHVYLPCSQYAEIKAYSDKLNSLTQGTLAFGFSANPKEPSAVRGGPVFEFLFGVDTLLRRQGRRDKFKLVFFNPSTTPGQRLGGKAVGYLLAEMQKRGIETQLGHKIQGFTADKVLTEGGEIASDLTMFLSGLTGPAWAEASGLPLSEGGFIKADANCQVPEFENIFVVGDSGSYLNSPDWLPKQAHMAELQAVTAVKNILSLITGGIPSKTFKTELVCIVDSLEKGALVYRNEKDVYLLPNTRLFHWAKRAFEYWYLRQYRA</sequence>
<organism evidence="2 3">
    <name type="scientific">Beggiatoa alba B18LD</name>
    <dbReference type="NCBI Taxonomy" id="395493"/>
    <lineage>
        <taxon>Bacteria</taxon>
        <taxon>Pseudomonadati</taxon>
        <taxon>Pseudomonadota</taxon>
        <taxon>Gammaproteobacteria</taxon>
        <taxon>Thiotrichales</taxon>
        <taxon>Thiotrichaceae</taxon>
        <taxon>Beggiatoa</taxon>
    </lineage>
</organism>
<evidence type="ECO:0000313" key="3">
    <source>
        <dbReference type="Proteomes" id="UP000005744"/>
    </source>
</evidence>
<dbReference type="eggNOG" id="COG0446">
    <property type="taxonomic scope" value="Bacteria"/>
</dbReference>
<dbReference type="InterPro" id="IPR023753">
    <property type="entry name" value="FAD/NAD-binding_dom"/>
</dbReference>
<dbReference type="AlphaFoldDB" id="I3CFA2"/>
<dbReference type="RefSeq" id="WP_002685114.1">
    <property type="nucleotide sequence ID" value="NZ_JH600070.1"/>
</dbReference>
<dbReference type="Gene3D" id="3.50.50.100">
    <property type="match status" value="1"/>
</dbReference>
<evidence type="ECO:0000259" key="1">
    <source>
        <dbReference type="Pfam" id="PF07992"/>
    </source>
</evidence>
<dbReference type="PANTHER" id="PTHR43755:SF1">
    <property type="entry name" value="FAD-DEPENDENT PYRIDINE NUCLEOTIDE-DISULPHIDE OXIDOREDUCTASE"/>
    <property type="match status" value="1"/>
</dbReference>
<dbReference type="InterPro" id="IPR036188">
    <property type="entry name" value="FAD/NAD-bd_sf"/>
</dbReference>